<evidence type="ECO:0000256" key="5">
    <source>
        <dbReference type="ARBA" id="ARBA00022989"/>
    </source>
</evidence>
<evidence type="ECO:0000256" key="1">
    <source>
        <dbReference type="ARBA" id="ARBA00004651"/>
    </source>
</evidence>
<evidence type="ECO:0000313" key="10">
    <source>
        <dbReference type="EMBL" id="THF65504.1"/>
    </source>
</evidence>
<evidence type="ECO:0000256" key="3">
    <source>
        <dbReference type="ARBA" id="ARBA00022475"/>
    </source>
</evidence>
<dbReference type="Proteomes" id="UP000308430">
    <property type="component" value="Unassembled WGS sequence"/>
</dbReference>
<dbReference type="Pfam" id="PF02687">
    <property type="entry name" value="FtsX"/>
    <property type="match status" value="1"/>
</dbReference>
<dbReference type="Pfam" id="PF12704">
    <property type="entry name" value="MacB_PCD"/>
    <property type="match status" value="1"/>
</dbReference>
<name>A0A4S4B3N0_9RHOO</name>
<evidence type="ECO:0000259" key="9">
    <source>
        <dbReference type="Pfam" id="PF12704"/>
    </source>
</evidence>
<evidence type="ECO:0000256" key="2">
    <source>
        <dbReference type="ARBA" id="ARBA00005236"/>
    </source>
</evidence>
<dbReference type="EMBL" id="SSOC01000003">
    <property type="protein sequence ID" value="THF65504.1"/>
    <property type="molecule type" value="Genomic_DNA"/>
</dbReference>
<keyword evidence="6 7" id="KW-0472">Membrane</keyword>
<feature type="domain" description="ABC3 transporter permease C-terminal" evidence="8">
    <location>
        <begin position="273"/>
        <end position="394"/>
    </location>
</feature>
<dbReference type="InterPro" id="IPR025857">
    <property type="entry name" value="MacB_PCD"/>
</dbReference>
<sequence length="404" mass="43719">MLFKLALRNIFRQKLRTAMTLGAIVFGVGGLILSGGFVHDIFHQLGEAIIHSQTGHVQVFRKDFMERGTRQPERYLIDQPEQLAARIQALPEVDEVAARLNFAGLINNGRRDLAIIGEGVEPDKEGRLGTYLRITAGRQLTDADRFGILLGQGVAHSLGLAPGDAATLVMNTADGALNTLDFEVVGVFQSFSKDFDARAVRIPLAAARELMFTPGANLLVVTLQRTEDTAAAHAAIGALLDPAQLEARDWRQLSDFYDKTVQLYDRQFGVLQWIILFMVLLSVANTVNMSAFERLGEFGTLQALGNRRRDVFRLIVAENLLLGLLGAALGVVTGITLALAISAVGIPMPPPPNANVGYTAFIRVVPATVLLAFLIGFAATVLAALFPARRVSATPVVEALRQSN</sequence>
<evidence type="ECO:0000256" key="7">
    <source>
        <dbReference type="SAM" id="Phobius"/>
    </source>
</evidence>
<dbReference type="OrthoDB" id="9770036at2"/>
<feature type="transmembrane region" description="Helical" evidence="7">
    <location>
        <begin position="364"/>
        <end position="386"/>
    </location>
</feature>
<keyword evidence="5 7" id="KW-1133">Transmembrane helix</keyword>
<feature type="transmembrane region" description="Helical" evidence="7">
    <location>
        <begin position="311"/>
        <end position="344"/>
    </location>
</feature>
<evidence type="ECO:0000259" key="8">
    <source>
        <dbReference type="Pfam" id="PF02687"/>
    </source>
</evidence>
<keyword evidence="3" id="KW-1003">Cell membrane</keyword>
<proteinExistence type="inferred from homology"/>
<accession>A0A4S4B3N0</accession>
<dbReference type="GO" id="GO:0044874">
    <property type="term" value="P:lipoprotein localization to outer membrane"/>
    <property type="evidence" value="ECO:0007669"/>
    <property type="project" value="TreeGrafter"/>
</dbReference>
<dbReference type="RefSeq" id="WP_136347709.1">
    <property type="nucleotide sequence ID" value="NZ_SSOC01000003.1"/>
</dbReference>
<evidence type="ECO:0000256" key="4">
    <source>
        <dbReference type="ARBA" id="ARBA00022692"/>
    </source>
</evidence>
<dbReference type="InterPro" id="IPR051447">
    <property type="entry name" value="Lipoprotein-release_system"/>
</dbReference>
<comment type="caution">
    <text evidence="10">The sequence shown here is derived from an EMBL/GenBank/DDBJ whole genome shotgun (WGS) entry which is preliminary data.</text>
</comment>
<dbReference type="AlphaFoldDB" id="A0A4S4B3N0"/>
<feature type="domain" description="MacB-like periplasmic core" evidence="9">
    <location>
        <begin position="17"/>
        <end position="238"/>
    </location>
</feature>
<gene>
    <name evidence="10" type="ORF">E6C76_07930</name>
</gene>
<dbReference type="InterPro" id="IPR003838">
    <property type="entry name" value="ABC3_permease_C"/>
</dbReference>
<dbReference type="PANTHER" id="PTHR30489">
    <property type="entry name" value="LIPOPROTEIN-RELEASING SYSTEM TRANSMEMBRANE PROTEIN LOLE"/>
    <property type="match status" value="1"/>
</dbReference>
<organism evidence="10 11">
    <name type="scientific">Pseudothauera nasutitermitis</name>
    <dbReference type="NCBI Taxonomy" id="2565930"/>
    <lineage>
        <taxon>Bacteria</taxon>
        <taxon>Pseudomonadati</taxon>
        <taxon>Pseudomonadota</taxon>
        <taxon>Betaproteobacteria</taxon>
        <taxon>Rhodocyclales</taxon>
        <taxon>Zoogloeaceae</taxon>
        <taxon>Pseudothauera</taxon>
    </lineage>
</organism>
<dbReference type="PANTHER" id="PTHR30489:SF0">
    <property type="entry name" value="LIPOPROTEIN-RELEASING SYSTEM TRANSMEMBRANE PROTEIN LOLE"/>
    <property type="match status" value="1"/>
</dbReference>
<dbReference type="GO" id="GO:0098797">
    <property type="term" value="C:plasma membrane protein complex"/>
    <property type="evidence" value="ECO:0007669"/>
    <property type="project" value="TreeGrafter"/>
</dbReference>
<protein>
    <submittedName>
        <fullName evidence="10">ABC transporter permease</fullName>
    </submittedName>
</protein>
<feature type="transmembrane region" description="Helical" evidence="7">
    <location>
        <begin position="270"/>
        <end position="291"/>
    </location>
</feature>
<comment type="subcellular location">
    <subcellularLocation>
        <location evidence="1">Cell membrane</location>
        <topology evidence="1">Multi-pass membrane protein</topology>
    </subcellularLocation>
</comment>
<keyword evidence="11" id="KW-1185">Reference proteome</keyword>
<feature type="transmembrane region" description="Helical" evidence="7">
    <location>
        <begin position="21"/>
        <end position="42"/>
    </location>
</feature>
<evidence type="ECO:0000256" key="6">
    <source>
        <dbReference type="ARBA" id="ARBA00023136"/>
    </source>
</evidence>
<comment type="similarity">
    <text evidence="2">Belongs to the ABC-4 integral membrane protein family. LolC/E subfamily.</text>
</comment>
<evidence type="ECO:0000313" key="11">
    <source>
        <dbReference type="Proteomes" id="UP000308430"/>
    </source>
</evidence>
<keyword evidence="4 7" id="KW-0812">Transmembrane</keyword>
<reference evidence="10 11" key="1">
    <citation type="submission" date="2019-04" db="EMBL/GenBank/DDBJ databases">
        <title>Azoarcus nasutitermitis sp. nov. isolated from termite nest.</title>
        <authorList>
            <person name="Lin S.-Y."/>
            <person name="Hameed A."/>
            <person name="Hsu Y.-H."/>
            <person name="Young C.-C."/>
        </authorList>
    </citation>
    <scope>NUCLEOTIDE SEQUENCE [LARGE SCALE GENOMIC DNA]</scope>
    <source>
        <strain evidence="10 11">CC-YHH838</strain>
    </source>
</reference>